<gene>
    <name evidence="2" type="ORF">NDU88_000931</name>
</gene>
<dbReference type="AlphaFoldDB" id="A0AAV7VXZ5"/>
<comment type="caution">
    <text evidence="2">The sequence shown here is derived from an EMBL/GenBank/DDBJ whole genome shotgun (WGS) entry which is preliminary data.</text>
</comment>
<evidence type="ECO:0000313" key="2">
    <source>
        <dbReference type="EMBL" id="KAJ1205497.1"/>
    </source>
</evidence>
<organism evidence="2 3">
    <name type="scientific">Pleurodeles waltl</name>
    <name type="common">Iberian ribbed newt</name>
    <dbReference type="NCBI Taxonomy" id="8319"/>
    <lineage>
        <taxon>Eukaryota</taxon>
        <taxon>Metazoa</taxon>
        <taxon>Chordata</taxon>
        <taxon>Craniata</taxon>
        <taxon>Vertebrata</taxon>
        <taxon>Euteleostomi</taxon>
        <taxon>Amphibia</taxon>
        <taxon>Batrachia</taxon>
        <taxon>Caudata</taxon>
        <taxon>Salamandroidea</taxon>
        <taxon>Salamandridae</taxon>
        <taxon>Pleurodelinae</taxon>
        <taxon>Pleurodeles</taxon>
    </lineage>
</organism>
<sequence length="89" mass="9616">MRGPAERGGETSLALRTHPEKSDPCPGGWTSAAKVLSCETQGDGWRKGLIFTDPQKLQQFIANKEDKGQQRNAQAAGDGDAEEEMEAVE</sequence>
<feature type="compositionally biased region" description="Acidic residues" evidence="1">
    <location>
        <begin position="79"/>
        <end position="89"/>
    </location>
</feature>
<keyword evidence="3" id="KW-1185">Reference proteome</keyword>
<feature type="region of interest" description="Disordered" evidence="1">
    <location>
        <begin position="63"/>
        <end position="89"/>
    </location>
</feature>
<feature type="region of interest" description="Disordered" evidence="1">
    <location>
        <begin position="1"/>
        <end position="27"/>
    </location>
</feature>
<dbReference type="Proteomes" id="UP001066276">
    <property type="component" value="Chromosome 1_2"/>
</dbReference>
<evidence type="ECO:0000256" key="1">
    <source>
        <dbReference type="SAM" id="MobiDB-lite"/>
    </source>
</evidence>
<name>A0AAV7VXZ5_PLEWA</name>
<accession>A0AAV7VXZ5</accession>
<proteinExistence type="predicted"/>
<reference evidence="2" key="1">
    <citation type="journal article" date="2022" name="bioRxiv">
        <title>Sequencing and chromosome-scale assembly of the giantPleurodeles waltlgenome.</title>
        <authorList>
            <person name="Brown T."/>
            <person name="Elewa A."/>
            <person name="Iarovenko S."/>
            <person name="Subramanian E."/>
            <person name="Araus A.J."/>
            <person name="Petzold A."/>
            <person name="Susuki M."/>
            <person name="Suzuki K.-i.T."/>
            <person name="Hayashi T."/>
            <person name="Toyoda A."/>
            <person name="Oliveira C."/>
            <person name="Osipova E."/>
            <person name="Leigh N.D."/>
            <person name="Simon A."/>
            <person name="Yun M.H."/>
        </authorList>
    </citation>
    <scope>NUCLEOTIDE SEQUENCE</scope>
    <source>
        <strain evidence="2">20211129_DDA</strain>
        <tissue evidence="2">Liver</tissue>
    </source>
</reference>
<evidence type="ECO:0000313" key="3">
    <source>
        <dbReference type="Proteomes" id="UP001066276"/>
    </source>
</evidence>
<protein>
    <submittedName>
        <fullName evidence="2">Uncharacterized protein</fullName>
    </submittedName>
</protein>
<dbReference type="EMBL" id="JANPWB010000002">
    <property type="protein sequence ID" value="KAJ1205497.1"/>
    <property type="molecule type" value="Genomic_DNA"/>
</dbReference>